<reference evidence="2 3" key="1">
    <citation type="submission" date="2024-06" db="EMBL/GenBank/DDBJ databases">
        <title>The Natural Products Discovery Center: Release of the First 8490 Sequenced Strains for Exploring Actinobacteria Biosynthetic Diversity.</title>
        <authorList>
            <person name="Kalkreuter E."/>
            <person name="Kautsar S.A."/>
            <person name="Yang D."/>
            <person name="Bader C.D."/>
            <person name="Teijaro C.N."/>
            <person name="Fluegel L."/>
            <person name="Davis C.M."/>
            <person name="Simpson J.R."/>
            <person name="Lauterbach L."/>
            <person name="Steele A.D."/>
            <person name="Gui C."/>
            <person name="Meng S."/>
            <person name="Li G."/>
            <person name="Viehrig K."/>
            <person name="Ye F."/>
            <person name="Su P."/>
            <person name="Kiefer A.F."/>
            <person name="Nichols A."/>
            <person name="Cepeda A.J."/>
            <person name="Yan W."/>
            <person name="Fan B."/>
            <person name="Jiang Y."/>
            <person name="Adhikari A."/>
            <person name="Zheng C.-J."/>
            <person name="Schuster L."/>
            <person name="Cowan T.M."/>
            <person name="Smanski M.J."/>
            <person name="Chevrette M.G."/>
            <person name="De Carvalho L.P.S."/>
            <person name="Shen B."/>
        </authorList>
    </citation>
    <scope>NUCLEOTIDE SEQUENCE [LARGE SCALE GENOMIC DNA]</scope>
    <source>
        <strain evidence="2 3">NPDC049574</strain>
    </source>
</reference>
<feature type="transmembrane region" description="Helical" evidence="1">
    <location>
        <begin position="38"/>
        <end position="59"/>
    </location>
</feature>
<sequence>MVKARIFLVLGVLLALTGLVWTLQGLGIVGGSVMSGVTTWAIIGPIVLVVALVLVFLGVRGLTGRDR</sequence>
<keyword evidence="1" id="KW-0812">Transmembrane</keyword>
<comment type="caution">
    <text evidence="2">The sequence shown here is derived from an EMBL/GenBank/DDBJ whole genome shotgun (WGS) entry which is preliminary data.</text>
</comment>
<keyword evidence="1" id="KW-0472">Membrane</keyword>
<keyword evidence="3" id="KW-1185">Reference proteome</keyword>
<dbReference type="Proteomes" id="UP001552427">
    <property type="component" value="Unassembled WGS sequence"/>
</dbReference>
<evidence type="ECO:0000313" key="2">
    <source>
        <dbReference type="EMBL" id="MEV4289557.1"/>
    </source>
</evidence>
<protein>
    <recommendedName>
        <fullName evidence="4">Integral membrane protein</fullName>
    </recommendedName>
</protein>
<accession>A0ABV3HAM3</accession>
<dbReference type="EMBL" id="JBFARM010000009">
    <property type="protein sequence ID" value="MEV4289557.1"/>
    <property type="molecule type" value="Genomic_DNA"/>
</dbReference>
<dbReference type="RefSeq" id="WP_364455885.1">
    <property type="nucleotide sequence ID" value="NZ_JBFARM010000009.1"/>
</dbReference>
<evidence type="ECO:0000313" key="3">
    <source>
        <dbReference type="Proteomes" id="UP001552427"/>
    </source>
</evidence>
<evidence type="ECO:0008006" key="4">
    <source>
        <dbReference type="Google" id="ProtNLM"/>
    </source>
</evidence>
<gene>
    <name evidence="2" type="ORF">AB0K40_28990</name>
</gene>
<name>A0ABV3HAM3_9ACTN</name>
<organism evidence="2 3">
    <name type="scientific">Nonomuraea bangladeshensis</name>
    <dbReference type="NCBI Taxonomy" id="404385"/>
    <lineage>
        <taxon>Bacteria</taxon>
        <taxon>Bacillati</taxon>
        <taxon>Actinomycetota</taxon>
        <taxon>Actinomycetes</taxon>
        <taxon>Streptosporangiales</taxon>
        <taxon>Streptosporangiaceae</taxon>
        <taxon>Nonomuraea</taxon>
    </lineage>
</organism>
<proteinExistence type="predicted"/>
<keyword evidence="1" id="KW-1133">Transmembrane helix</keyword>
<evidence type="ECO:0000256" key="1">
    <source>
        <dbReference type="SAM" id="Phobius"/>
    </source>
</evidence>